<gene>
    <name evidence="3" type="primary">SILD_3</name>
    <name evidence="3" type="ORF">CK203_085341</name>
</gene>
<sequence>MVSSSLLSAVARSYLVLTSLLVNMPRLEGKVALITGGAGGIGSCTAKLFCQHGAKVLIADIQDEKGHLICRDLGPTSASFIHCDVTKELDVSNAIDQAVAKHGKLDIMFNNAGILGPKRINILDNDAAEFENTMRVNVMGAFLGTKHAARVMVPAGRGCVINTASVCSVVGGICTHSYVIPTPMSRKFLNSEDDDPLEDVYSNLKGVALMPQDVAEAVLYLGSDDSKYVSGNNLVIDGGVTIVTPFNIFDQ</sequence>
<proteinExistence type="inferred from homology"/>
<dbReference type="SUPFAM" id="SSF51735">
    <property type="entry name" value="NAD(P)-binding Rossmann-fold domains"/>
    <property type="match status" value="1"/>
</dbReference>
<evidence type="ECO:0000313" key="3">
    <source>
        <dbReference type="EMBL" id="RVW33341.1"/>
    </source>
</evidence>
<evidence type="ECO:0000256" key="1">
    <source>
        <dbReference type="ARBA" id="ARBA00006484"/>
    </source>
</evidence>
<comment type="similarity">
    <text evidence="1">Belongs to the short-chain dehydrogenases/reductases (SDR) family.</text>
</comment>
<dbReference type="InterPro" id="IPR002347">
    <property type="entry name" value="SDR_fam"/>
</dbReference>
<dbReference type="FunFam" id="3.40.50.720:FF:000084">
    <property type="entry name" value="Short-chain dehydrogenase reductase"/>
    <property type="match status" value="1"/>
</dbReference>
<name>A0A438DD73_VITVI</name>
<dbReference type="PANTHER" id="PTHR43180">
    <property type="entry name" value="3-OXOACYL-(ACYL-CARRIER-PROTEIN) REDUCTASE (AFU_ORTHOLOGUE AFUA_6G11210)"/>
    <property type="match status" value="1"/>
</dbReference>
<accession>A0A438DD73</accession>
<dbReference type="Pfam" id="PF00106">
    <property type="entry name" value="adh_short"/>
    <property type="match status" value="1"/>
</dbReference>
<reference evidence="3 4" key="1">
    <citation type="journal article" date="2018" name="PLoS Genet.">
        <title>Population sequencing reveals clonal diversity and ancestral inbreeding in the grapevine cultivar Chardonnay.</title>
        <authorList>
            <person name="Roach M.J."/>
            <person name="Johnson D.L."/>
            <person name="Bohlmann J."/>
            <person name="van Vuuren H.J."/>
            <person name="Jones S.J."/>
            <person name="Pretorius I.S."/>
            <person name="Schmidt S.A."/>
            <person name="Borneman A.R."/>
        </authorList>
    </citation>
    <scope>NUCLEOTIDE SEQUENCE [LARGE SCALE GENOMIC DNA]</scope>
    <source>
        <strain evidence="4">cv. Chardonnay</strain>
        <tissue evidence="3">Leaf</tissue>
    </source>
</reference>
<dbReference type="GO" id="GO:0016491">
    <property type="term" value="F:oxidoreductase activity"/>
    <property type="evidence" value="ECO:0007669"/>
    <property type="project" value="UniProtKB-KW"/>
</dbReference>
<dbReference type="Gene3D" id="3.40.50.720">
    <property type="entry name" value="NAD(P)-binding Rossmann-like Domain"/>
    <property type="match status" value="1"/>
</dbReference>
<dbReference type="Proteomes" id="UP000288805">
    <property type="component" value="Unassembled WGS sequence"/>
</dbReference>
<keyword evidence="2" id="KW-0560">Oxidoreductase</keyword>
<dbReference type="PRINTS" id="PR00081">
    <property type="entry name" value="GDHRDH"/>
</dbReference>
<dbReference type="AlphaFoldDB" id="A0A438DD73"/>
<evidence type="ECO:0000313" key="4">
    <source>
        <dbReference type="Proteomes" id="UP000288805"/>
    </source>
</evidence>
<comment type="caution">
    <text evidence="3">The sequence shown here is derived from an EMBL/GenBank/DDBJ whole genome shotgun (WGS) entry which is preliminary data.</text>
</comment>
<dbReference type="EMBL" id="QGNW01001682">
    <property type="protein sequence ID" value="RVW33341.1"/>
    <property type="molecule type" value="Genomic_DNA"/>
</dbReference>
<dbReference type="PANTHER" id="PTHR43180:SF30">
    <property type="entry name" value="MOMILACTONE A SYNTHASE"/>
    <property type="match status" value="1"/>
</dbReference>
<evidence type="ECO:0000256" key="2">
    <source>
        <dbReference type="ARBA" id="ARBA00023002"/>
    </source>
</evidence>
<dbReference type="InterPro" id="IPR036291">
    <property type="entry name" value="NAD(P)-bd_dom_sf"/>
</dbReference>
<protein>
    <submittedName>
        <fullName evidence="3">Secoisolariciresinol dehydrogenase</fullName>
    </submittedName>
</protein>
<organism evidence="3 4">
    <name type="scientific">Vitis vinifera</name>
    <name type="common">Grape</name>
    <dbReference type="NCBI Taxonomy" id="29760"/>
    <lineage>
        <taxon>Eukaryota</taxon>
        <taxon>Viridiplantae</taxon>
        <taxon>Streptophyta</taxon>
        <taxon>Embryophyta</taxon>
        <taxon>Tracheophyta</taxon>
        <taxon>Spermatophyta</taxon>
        <taxon>Magnoliopsida</taxon>
        <taxon>eudicotyledons</taxon>
        <taxon>Gunneridae</taxon>
        <taxon>Pentapetalae</taxon>
        <taxon>rosids</taxon>
        <taxon>Vitales</taxon>
        <taxon>Vitaceae</taxon>
        <taxon>Viteae</taxon>
        <taxon>Vitis</taxon>
    </lineage>
</organism>